<organism evidence="12 13">
    <name type="scientific">Defluviitalea raffinosedens</name>
    <dbReference type="NCBI Taxonomy" id="1450156"/>
    <lineage>
        <taxon>Bacteria</taxon>
        <taxon>Bacillati</taxon>
        <taxon>Bacillota</taxon>
        <taxon>Clostridia</taxon>
        <taxon>Lachnospirales</taxon>
        <taxon>Defluviitaleaceae</taxon>
        <taxon>Defluviitalea</taxon>
    </lineage>
</organism>
<dbReference type="Proteomes" id="UP000483018">
    <property type="component" value="Unassembled WGS sequence"/>
</dbReference>
<feature type="domain" description="4Fe-4S ferredoxin-type" evidence="10">
    <location>
        <begin position="11"/>
        <end position="41"/>
    </location>
</feature>
<dbReference type="GO" id="GO:0051539">
    <property type="term" value="F:4 iron, 4 sulfur cluster binding"/>
    <property type="evidence" value="ECO:0007669"/>
    <property type="project" value="UniProtKB-KW"/>
</dbReference>
<feature type="domain" description="Methyl-accepting transducer" evidence="9">
    <location>
        <begin position="439"/>
        <end position="646"/>
    </location>
</feature>
<dbReference type="SUPFAM" id="SSF53920">
    <property type="entry name" value="Fe-only hydrogenase"/>
    <property type="match status" value="1"/>
</dbReference>
<comment type="similarity">
    <text evidence="6">Belongs to the methyl-accepting chemotaxis (MCP) protein family.</text>
</comment>
<dbReference type="InterPro" id="IPR017896">
    <property type="entry name" value="4Fe4S_Fe-S-bd"/>
</dbReference>
<evidence type="ECO:0000256" key="4">
    <source>
        <dbReference type="ARBA" id="ARBA00023014"/>
    </source>
</evidence>
<feature type="domain" description="4Fe-4S ferredoxin-type" evidence="10">
    <location>
        <begin position="45"/>
        <end position="74"/>
    </location>
</feature>
<proteinExistence type="inferred from homology"/>
<feature type="domain" description="4Fe-4S" evidence="11">
    <location>
        <begin position="383"/>
        <end position="445"/>
    </location>
</feature>
<dbReference type="PRINTS" id="PR00260">
    <property type="entry name" value="CHEMTRNSDUCR"/>
</dbReference>
<evidence type="ECO:0000256" key="5">
    <source>
        <dbReference type="ARBA" id="ARBA00023224"/>
    </source>
</evidence>
<dbReference type="SUPFAM" id="SSF58104">
    <property type="entry name" value="Methyl-accepting chemotaxis protein (MCP) signaling domain"/>
    <property type="match status" value="1"/>
</dbReference>
<dbReference type="PROSITE" id="PS00198">
    <property type="entry name" value="4FE4S_FER_1"/>
    <property type="match status" value="1"/>
</dbReference>
<dbReference type="Gene3D" id="1.10.287.950">
    <property type="entry name" value="Methyl-accepting chemotaxis protein"/>
    <property type="match status" value="1"/>
</dbReference>
<accession>A0A7C8LB00</accession>
<evidence type="ECO:0000256" key="2">
    <source>
        <dbReference type="ARBA" id="ARBA00022723"/>
    </source>
</evidence>
<keyword evidence="2" id="KW-0479">Metal-binding</keyword>
<evidence type="ECO:0000313" key="13">
    <source>
        <dbReference type="Proteomes" id="UP000483018"/>
    </source>
</evidence>
<evidence type="ECO:0000256" key="1">
    <source>
        <dbReference type="ARBA" id="ARBA00022485"/>
    </source>
</evidence>
<keyword evidence="8" id="KW-0175">Coiled coil</keyword>
<dbReference type="Gene3D" id="1.10.15.40">
    <property type="entry name" value="Electron transport complex subunit B, putative Fe-S cluster"/>
    <property type="match status" value="1"/>
</dbReference>
<dbReference type="PANTHER" id="PTHR32089">
    <property type="entry name" value="METHYL-ACCEPTING CHEMOTAXIS PROTEIN MCPB"/>
    <property type="match status" value="1"/>
</dbReference>
<keyword evidence="1" id="KW-0004">4Fe-4S</keyword>
<name>A0A7C8LB00_9FIRM</name>
<dbReference type="InterPro" id="IPR017900">
    <property type="entry name" value="4Fe4S_Fe_S_CS"/>
</dbReference>
<dbReference type="PROSITE" id="PS51656">
    <property type="entry name" value="4FE4S"/>
    <property type="match status" value="1"/>
</dbReference>
<evidence type="ECO:0000313" key="12">
    <source>
        <dbReference type="EMBL" id="KAE9629133.1"/>
    </source>
</evidence>
<evidence type="ECO:0000256" key="3">
    <source>
        <dbReference type="ARBA" id="ARBA00023004"/>
    </source>
</evidence>
<dbReference type="InterPro" id="IPR007202">
    <property type="entry name" value="4Fe-4S_dom"/>
</dbReference>
<keyword evidence="5 7" id="KW-0807">Transducer</keyword>
<dbReference type="PROSITE" id="PS50111">
    <property type="entry name" value="CHEMOTAXIS_TRANSDUC_2"/>
    <property type="match status" value="1"/>
</dbReference>
<dbReference type="Pfam" id="PF00015">
    <property type="entry name" value="MCPsignal"/>
    <property type="match status" value="1"/>
</dbReference>
<evidence type="ECO:0000259" key="9">
    <source>
        <dbReference type="PROSITE" id="PS50111"/>
    </source>
</evidence>
<comment type="caution">
    <text evidence="12">The sequence shown here is derived from an EMBL/GenBank/DDBJ whole genome shotgun (WGS) entry which is preliminary data.</text>
</comment>
<dbReference type="GO" id="GO:0004888">
    <property type="term" value="F:transmembrane signaling receptor activity"/>
    <property type="evidence" value="ECO:0007669"/>
    <property type="project" value="InterPro"/>
</dbReference>
<dbReference type="Pfam" id="PF13237">
    <property type="entry name" value="Fer4_10"/>
    <property type="match status" value="1"/>
</dbReference>
<evidence type="ECO:0000256" key="7">
    <source>
        <dbReference type="PROSITE-ProRule" id="PRU00284"/>
    </source>
</evidence>
<keyword evidence="3" id="KW-0408">Iron</keyword>
<protein>
    <submittedName>
        <fullName evidence="12">4Fe-4S dicluster domain-containing protein</fullName>
    </submittedName>
</protein>
<dbReference type="InterPro" id="IPR009016">
    <property type="entry name" value="Fe_hydrogenase"/>
</dbReference>
<gene>
    <name evidence="12" type="ORF">GND95_13525</name>
</gene>
<evidence type="ECO:0000259" key="11">
    <source>
        <dbReference type="PROSITE" id="PS51656"/>
    </source>
</evidence>
<keyword evidence="4" id="KW-0411">Iron-sulfur</keyword>
<dbReference type="InterPro" id="IPR004089">
    <property type="entry name" value="MCPsignal_dom"/>
</dbReference>
<dbReference type="InterPro" id="IPR004108">
    <property type="entry name" value="Fe_hydrogenase_lsu_C"/>
</dbReference>
<dbReference type="Pfam" id="PF02906">
    <property type="entry name" value="Fe_hyd_lg_C"/>
    <property type="match status" value="1"/>
</dbReference>
<dbReference type="GO" id="GO:0016020">
    <property type="term" value="C:membrane"/>
    <property type="evidence" value="ECO:0007669"/>
    <property type="project" value="InterPro"/>
</dbReference>
<dbReference type="SMART" id="SM00283">
    <property type="entry name" value="MA"/>
    <property type="match status" value="1"/>
</dbReference>
<evidence type="ECO:0000256" key="6">
    <source>
        <dbReference type="ARBA" id="ARBA00029447"/>
    </source>
</evidence>
<dbReference type="PROSITE" id="PS51379">
    <property type="entry name" value="4FE4S_FER_2"/>
    <property type="match status" value="2"/>
</dbReference>
<dbReference type="Gene3D" id="3.40.50.1780">
    <property type="match status" value="1"/>
</dbReference>
<evidence type="ECO:0000259" key="10">
    <source>
        <dbReference type="PROSITE" id="PS51379"/>
    </source>
</evidence>
<dbReference type="Gene3D" id="3.40.950.10">
    <property type="entry name" value="Fe-only Hydrogenase (Larger Subunit), Chain L, domain 3"/>
    <property type="match status" value="1"/>
</dbReference>
<dbReference type="InterPro" id="IPR004090">
    <property type="entry name" value="Chemotax_Me-accpt_rcpt"/>
</dbReference>
<dbReference type="Gene3D" id="3.30.70.20">
    <property type="match status" value="1"/>
</dbReference>
<sequence>MFLGGISMSVNAMIFTNDHCIGCNRCIAFCPIPDANKATEINGKNTIQVDGEKCIGCWNCMEACMHDARDYHDDTQKFFYDLKSGKKISLIVAPAIRTNFINEYKNLFGYLKTLGVNLIYDTSFGADITTWAYLKCIKEKKMTGMISQPCPVVVHYIEKYKPELLEKLAPVHSPMMCTAIYMRKYKKINDAFAFISPCIAKKNEIQDPNTENLIQYNVTFKKLLEYIRENQVNLSYYPAYEFDGIEGALGSIFPKHGGLRENVEFHLRGEGWIRQIEGQKEAYKYLREYVKRVKQSKELPTLVDILNCRHGCNFGTGTTKEPTVDDADLVLHYKKVESTRDQNGRLKKTYDLFKTFDKKLKISDFERHYSNKLIKSDVVNEKDIEAAFIKLMKTTEEDKSINCTACGYESCFQMAEAIVKGNNYEKNCIYYNKKMVEIEKEAVLKKNTEIEEMFSKVYNLSEERKKASEELKQDIETISRALEQVTKASEETARVLDKISNETNEVVEQVYELREIVDLINKNINKYIENTKVIVRISEQTNLLALNASIESARAGEQGRGFAVVAEEIRKLAEQAKLSAETAQSNNISTLPNLEKIIAMAETFLTRTEEINKAIQNIASSTEEITSQAEEIAATSSAIINKNKVN</sequence>
<evidence type="ECO:0000256" key="8">
    <source>
        <dbReference type="SAM" id="Coils"/>
    </source>
</evidence>
<dbReference type="Pfam" id="PF04060">
    <property type="entry name" value="FeS"/>
    <property type="match status" value="1"/>
</dbReference>
<dbReference type="GO" id="GO:0006935">
    <property type="term" value="P:chemotaxis"/>
    <property type="evidence" value="ECO:0007669"/>
    <property type="project" value="InterPro"/>
</dbReference>
<dbReference type="AlphaFoldDB" id="A0A7C8LB00"/>
<keyword evidence="13" id="KW-1185">Reference proteome</keyword>
<dbReference type="GO" id="GO:0046872">
    <property type="term" value="F:metal ion binding"/>
    <property type="evidence" value="ECO:0007669"/>
    <property type="project" value="UniProtKB-KW"/>
</dbReference>
<dbReference type="PANTHER" id="PTHR32089:SF112">
    <property type="entry name" value="LYSOZYME-LIKE PROTEIN-RELATED"/>
    <property type="match status" value="1"/>
</dbReference>
<dbReference type="GO" id="GO:0007165">
    <property type="term" value="P:signal transduction"/>
    <property type="evidence" value="ECO:0007669"/>
    <property type="project" value="UniProtKB-KW"/>
</dbReference>
<dbReference type="EMBL" id="WSLF01000018">
    <property type="protein sequence ID" value="KAE9629133.1"/>
    <property type="molecule type" value="Genomic_DNA"/>
</dbReference>
<reference evidence="12 13" key="1">
    <citation type="submission" date="2019-12" db="EMBL/GenBank/DDBJ databases">
        <title>Defluviitalea raffinosedens, isolated from a biogas fermenter, genome sequencing and characterization.</title>
        <authorList>
            <person name="Rettenmaier R."/>
            <person name="Schneider M."/>
            <person name="Neuhaus K."/>
            <person name="Liebl W."/>
            <person name="Zverlov V."/>
        </authorList>
    </citation>
    <scope>NUCLEOTIDE SEQUENCE [LARGE SCALE GENOMIC DNA]</scope>
    <source>
        <strain evidence="12 13">249c-K6</strain>
    </source>
</reference>
<feature type="coiled-coil region" evidence="8">
    <location>
        <begin position="450"/>
        <end position="488"/>
    </location>
</feature>
<dbReference type="SUPFAM" id="SSF54862">
    <property type="entry name" value="4Fe-4S ferredoxins"/>
    <property type="match status" value="1"/>
</dbReference>